<feature type="binding site" evidence="9">
    <location>
        <begin position="257"/>
        <end position="260"/>
    </location>
    <ligand>
        <name>GTP</name>
        <dbReference type="ChEBI" id="CHEBI:37565"/>
    </ligand>
</feature>
<dbReference type="InterPro" id="IPR013822">
    <property type="entry name" value="Signal_recog_particl_SRP54_hlx"/>
</dbReference>
<dbReference type="GO" id="GO:0048500">
    <property type="term" value="C:signal recognition particle"/>
    <property type="evidence" value="ECO:0007669"/>
    <property type="project" value="UniProtKB-UniRule"/>
</dbReference>
<sequence length="568" mass="62071">MFETLAKGFRSAKQRLSGVAELDDDIIEEALRDVRMSLLEADVEFSVTKRFLERVREAARGERVQLKAKSQEYGVKTITPDQAFVKICQDELSNMMGPVDTSMRWAKKGPTGIMMVGLQGSGKTTTTGKLARLLSERDGKKPLLVAADVYRPAAVDQLRTLGERLGMPVFHAEGESPVVICKRAEARALEAGCDVILYDTAGRLTIDDQLMQELEDIDREAKPANIFLVLDAMTGQDAVNTADNFNKRLDLDGVILTKLDGDARGGAALSVKEVTGKPIKYLGMGEGMDKLEEFRPEGLASRILGMGDIVGLVQDFEKVVDAEKAEEDAVRMLKGKFDMQDFLEQIRMIQKMGSLKDLFDKLPFFPEGLPDGVSLDDRELTKIEAMISSMTKEERRNPSVFVATSWEEITAQTGKKAKRRRADYNPERVRRIARGAGRKEDEVKELLQKFATMRQMMVQLGASTGLMGKIPGLKQFGQMKKLAGMDLGSLMGGGGAGMPGLPAMGGGGGGMPGMPGMPGMQMPGLPPGFTPPGTPSAGPAARPKADRGKKRDKRKQAKAARKRSRKRK</sequence>
<accession>D0LW21</accession>
<dbReference type="Pfam" id="PF02881">
    <property type="entry name" value="SRP54_N"/>
    <property type="match status" value="1"/>
</dbReference>
<evidence type="ECO:0000256" key="6">
    <source>
        <dbReference type="ARBA" id="ARBA00023135"/>
    </source>
</evidence>
<comment type="subcellular location">
    <subcellularLocation>
        <location evidence="9">Cytoplasm</location>
    </subcellularLocation>
    <text evidence="9">The SRP-RNC complex is targeted to the cytoplasmic membrane.</text>
</comment>
<dbReference type="SUPFAM" id="SSF52540">
    <property type="entry name" value="P-loop containing nucleoside triphosphate hydrolases"/>
    <property type="match status" value="1"/>
</dbReference>
<comment type="subunit">
    <text evidence="9">Part of the signal recognition particle protein translocation system, which is composed of SRP and FtsY.</text>
</comment>
<feature type="region of interest" description="Disordered" evidence="10">
    <location>
        <begin position="507"/>
        <end position="568"/>
    </location>
</feature>
<evidence type="ECO:0000256" key="10">
    <source>
        <dbReference type="SAM" id="MobiDB-lite"/>
    </source>
</evidence>
<keyword evidence="6 9" id="KW-0733">Signal recognition particle</keyword>
<evidence type="ECO:0000256" key="9">
    <source>
        <dbReference type="HAMAP-Rule" id="MF_00306"/>
    </source>
</evidence>
<keyword evidence="7 9" id="KW-0687">Ribonucleoprotein</keyword>
<evidence type="ECO:0000256" key="7">
    <source>
        <dbReference type="ARBA" id="ARBA00023274"/>
    </source>
</evidence>
<dbReference type="STRING" id="502025.Hoch_3451"/>
<keyword evidence="13" id="KW-1185">Reference proteome</keyword>
<evidence type="ECO:0000259" key="11">
    <source>
        <dbReference type="PROSITE" id="PS00300"/>
    </source>
</evidence>
<dbReference type="InterPro" id="IPR022941">
    <property type="entry name" value="SRP54"/>
</dbReference>
<dbReference type="SUPFAM" id="SSF47446">
    <property type="entry name" value="Signal peptide-binding domain"/>
    <property type="match status" value="1"/>
</dbReference>
<dbReference type="Gene3D" id="1.20.120.140">
    <property type="entry name" value="Signal recognition particle SRP54, nucleotide-binding domain"/>
    <property type="match status" value="1"/>
</dbReference>
<dbReference type="Gene3D" id="1.10.260.30">
    <property type="entry name" value="Signal recognition particle, SRP54 subunit, M-domain"/>
    <property type="match status" value="1"/>
</dbReference>
<dbReference type="HAMAP" id="MF_00306">
    <property type="entry name" value="SRP54"/>
    <property type="match status" value="1"/>
</dbReference>
<dbReference type="PROSITE" id="PS00300">
    <property type="entry name" value="SRP54"/>
    <property type="match status" value="1"/>
</dbReference>
<dbReference type="Proteomes" id="UP000001880">
    <property type="component" value="Chromosome"/>
</dbReference>
<dbReference type="GO" id="GO:0006614">
    <property type="term" value="P:SRP-dependent cotranslational protein targeting to membrane"/>
    <property type="evidence" value="ECO:0007669"/>
    <property type="project" value="InterPro"/>
</dbReference>
<feature type="binding site" evidence="9">
    <location>
        <begin position="117"/>
        <end position="124"/>
    </location>
    <ligand>
        <name>GTP</name>
        <dbReference type="ChEBI" id="CHEBI:37565"/>
    </ligand>
</feature>
<keyword evidence="2 9" id="KW-0547">Nucleotide-binding</keyword>
<keyword evidence="5 9" id="KW-0342">GTP-binding</keyword>
<gene>
    <name evidence="9" type="primary">ffh</name>
    <name evidence="12" type="ordered locus">Hoch_3451</name>
</gene>
<dbReference type="CDD" id="cd18539">
    <property type="entry name" value="SRP_G"/>
    <property type="match status" value="1"/>
</dbReference>
<dbReference type="InterPro" id="IPR027417">
    <property type="entry name" value="P-loop_NTPase"/>
</dbReference>
<dbReference type="GO" id="GO:0008312">
    <property type="term" value="F:7S RNA binding"/>
    <property type="evidence" value="ECO:0007669"/>
    <property type="project" value="InterPro"/>
</dbReference>
<evidence type="ECO:0000313" key="13">
    <source>
        <dbReference type="Proteomes" id="UP000001880"/>
    </source>
</evidence>
<dbReference type="GO" id="GO:0005525">
    <property type="term" value="F:GTP binding"/>
    <property type="evidence" value="ECO:0007669"/>
    <property type="project" value="UniProtKB-UniRule"/>
</dbReference>
<dbReference type="EMBL" id="CP001804">
    <property type="protein sequence ID" value="ACY15953.1"/>
    <property type="molecule type" value="Genomic_DNA"/>
</dbReference>
<evidence type="ECO:0000313" key="12">
    <source>
        <dbReference type="EMBL" id="ACY15953.1"/>
    </source>
</evidence>
<dbReference type="Gene3D" id="3.40.50.300">
    <property type="entry name" value="P-loop containing nucleotide triphosphate hydrolases"/>
    <property type="match status" value="1"/>
</dbReference>
<evidence type="ECO:0000256" key="2">
    <source>
        <dbReference type="ARBA" id="ARBA00022741"/>
    </source>
</evidence>
<dbReference type="Pfam" id="PF00448">
    <property type="entry name" value="SRP54"/>
    <property type="match status" value="1"/>
</dbReference>
<keyword evidence="3 9" id="KW-0378">Hydrolase</keyword>
<comment type="similarity">
    <text evidence="1 9">Belongs to the GTP-binding SRP family. SRP54 subfamily.</text>
</comment>
<proteinExistence type="inferred from homology"/>
<dbReference type="HOGENOM" id="CLU_009301_6_0_7"/>
<dbReference type="InterPro" id="IPR004125">
    <property type="entry name" value="Signal_recog_particle_SRP54_M"/>
</dbReference>
<comment type="domain">
    <text evidence="9">Composed of three domains: the N-terminal N domain, which is responsible for interactions with the ribosome, the central G domain, which binds GTP, and the C-terminal M domain, which binds the RNA and the signal sequence of the RNC.</text>
</comment>
<feature type="compositionally biased region" description="Pro residues" evidence="10">
    <location>
        <begin position="524"/>
        <end position="534"/>
    </location>
</feature>
<dbReference type="RefSeq" id="WP_012828552.1">
    <property type="nucleotide sequence ID" value="NC_013440.1"/>
</dbReference>
<dbReference type="PANTHER" id="PTHR11564:SF5">
    <property type="entry name" value="SIGNAL RECOGNITION PARTICLE SUBUNIT SRP54"/>
    <property type="match status" value="1"/>
</dbReference>
<evidence type="ECO:0000256" key="5">
    <source>
        <dbReference type="ARBA" id="ARBA00023134"/>
    </source>
</evidence>
<dbReference type="PANTHER" id="PTHR11564">
    <property type="entry name" value="SIGNAL RECOGNITION PARTICLE 54K PROTEIN SRP54"/>
    <property type="match status" value="1"/>
</dbReference>
<dbReference type="InterPro" id="IPR042101">
    <property type="entry name" value="SRP54_N_sf"/>
</dbReference>
<keyword evidence="9" id="KW-0963">Cytoplasm</keyword>
<dbReference type="InterPro" id="IPR000897">
    <property type="entry name" value="SRP54_GTPase_dom"/>
</dbReference>
<comment type="catalytic activity">
    <reaction evidence="8 9">
        <text>GTP + H2O = GDP + phosphate + H(+)</text>
        <dbReference type="Rhea" id="RHEA:19669"/>
        <dbReference type="ChEBI" id="CHEBI:15377"/>
        <dbReference type="ChEBI" id="CHEBI:15378"/>
        <dbReference type="ChEBI" id="CHEBI:37565"/>
        <dbReference type="ChEBI" id="CHEBI:43474"/>
        <dbReference type="ChEBI" id="CHEBI:58189"/>
        <dbReference type="EC" id="3.6.5.4"/>
    </reaction>
</comment>
<evidence type="ECO:0000256" key="4">
    <source>
        <dbReference type="ARBA" id="ARBA00022884"/>
    </source>
</evidence>
<dbReference type="InterPro" id="IPR036891">
    <property type="entry name" value="Signal_recog_part_SRP54_M_sf"/>
</dbReference>
<reference evidence="12 13" key="1">
    <citation type="journal article" date="2010" name="Stand. Genomic Sci.">
        <title>Complete genome sequence of Haliangium ochraceum type strain (SMP-2).</title>
        <authorList>
            <consortium name="US DOE Joint Genome Institute (JGI-PGF)"/>
            <person name="Ivanova N."/>
            <person name="Daum C."/>
            <person name="Lang E."/>
            <person name="Abt B."/>
            <person name="Kopitz M."/>
            <person name="Saunders E."/>
            <person name="Lapidus A."/>
            <person name="Lucas S."/>
            <person name="Glavina Del Rio T."/>
            <person name="Nolan M."/>
            <person name="Tice H."/>
            <person name="Copeland A."/>
            <person name="Cheng J.F."/>
            <person name="Chen F."/>
            <person name="Bruce D."/>
            <person name="Goodwin L."/>
            <person name="Pitluck S."/>
            <person name="Mavromatis K."/>
            <person name="Pati A."/>
            <person name="Mikhailova N."/>
            <person name="Chen A."/>
            <person name="Palaniappan K."/>
            <person name="Land M."/>
            <person name="Hauser L."/>
            <person name="Chang Y.J."/>
            <person name="Jeffries C.D."/>
            <person name="Detter J.C."/>
            <person name="Brettin T."/>
            <person name="Rohde M."/>
            <person name="Goker M."/>
            <person name="Bristow J."/>
            <person name="Markowitz V."/>
            <person name="Eisen J.A."/>
            <person name="Hugenholtz P."/>
            <person name="Kyrpides N.C."/>
            <person name="Klenk H.P."/>
        </authorList>
    </citation>
    <scope>NUCLEOTIDE SEQUENCE [LARGE SCALE GENOMIC DNA]</scope>
    <source>
        <strain evidence="13">DSM 14365 / CIP 107738 / JCM 11303 / AJ 13395 / SMP-2</strain>
    </source>
</reference>
<feature type="compositionally biased region" description="Basic residues" evidence="10">
    <location>
        <begin position="547"/>
        <end position="568"/>
    </location>
</feature>
<dbReference type="eggNOG" id="COG0541">
    <property type="taxonomic scope" value="Bacteria"/>
</dbReference>
<dbReference type="OrthoDB" id="9804720at2"/>
<organism evidence="12 13">
    <name type="scientific">Haliangium ochraceum (strain DSM 14365 / JCM 11303 / SMP-2)</name>
    <dbReference type="NCBI Taxonomy" id="502025"/>
    <lineage>
        <taxon>Bacteria</taxon>
        <taxon>Pseudomonadati</taxon>
        <taxon>Myxococcota</taxon>
        <taxon>Polyangia</taxon>
        <taxon>Haliangiales</taxon>
        <taxon>Kofleriaceae</taxon>
        <taxon>Haliangium</taxon>
    </lineage>
</organism>
<feature type="binding site" evidence="9">
    <location>
        <begin position="199"/>
        <end position="203"/>
    </location>
    <ligand>
        <name>GTP</name>
        <dbReference type="ChEBI" id="CHEBI:37565"/>
    </ligand>
</feature>
<dbReference type="Pfam" id="PF02978">
    <property type="entry name" value="SRP_SPB"/>
    <property type="match status" value="1"/>
</dbReference>
<feature type="domain" description="SRP54-type proteins GTP-binding" evidence="11">
    <location>
        <begin position="278"/>
        <end position="291"/>
    </location>
</feature>
<evidence type="ECO:0000256" key="3">
    <source>
        <dbReference type="ARBA" id="ARBA00022801"/>
    </source>
</evidence>
<dbReference type="KEGG" id="hoh:Hoch_3451"/>
<keyword evidence="4 9" id="KW-0694">RNA-binding</keyword>
<evidence type="ECO:0000256" key="8">
    <source>
        <dbReference type="ARBA" id="ARBA00048027"/>
    </source>
</evidence>
<dbReference type="EC" id="3.6.5.4" evidence="9"/>
<dbReference type="InterPro" id="IPR003593">
    <property type="entry name" value="AAA+_ATPase"/>
</dbReference>
<dbReference type="AlphaFoldDB" id="D0LW21"/>
<dbReference type="SMART" id="SM00382">
    <property type="entry name" value="AAA"/>
    <property type="match status" value="1"/>
</dbReference>
<dbReference type="SMART" id="SM00963">
    <property type="entry name" value="SRP54_N"/>
    <property type="match status" value="1"/>
</dbReference>
<evidence type="ECO:0000256" key="1">
    <source>
        <dbReference type="ARBA" id="ARBA00005450"/>
    </source>
</evidence>
<comment type="function">
    <text evidence="9">Involved in targeting and insertion of nascent membrane proteins into the cytoplasmic membrane. Binds to the hydrophobic signal sequence of the ribosome-nascent chain (RNC) as it emerges from the ribosomes. The SRP-RNC complex is then targeted to the cytoplasmic membrane where it interacts with the SRP receptor FtsY.</text>
</comment>
<dbReference type="SMART" id="SM00962">
    <property type="entry name" value="SRP54"/>
    <property type="match status" value="1"/>
</dbReference>
<protein>
    <recommendedName>
        <fullName evidence="9">Signal recognition particle protein</fullName>
        <ecNumber evidence="9">3.6.5.4</ecNumber>
    </recommendedName>
    <alternativeName>
        <fullName evidence="9">Fifty-four homolog</fullName>
    </alternativeName>
</protein>
<dbReference type="GO" id="GO:0003924">
    <property type="term" value="F:GTPase activity"/>
    <property type="evidence" value="ECO:0007669"/>
    <property type="project" value="UniProtKB-UniRule"/>
</dbReference>
<name>D0LW21_HALO1</name>